<accession>A0A2U2XB70</accession>
<name>A0A2U2XB70_9FLAO</name>
<reference evidence="1 2" key="2">
    <citation type="submission" date="2018-05" db="EMBL/GenBank/DDBJ databases">
        <authorList>
            <person name="Lanie J.A."/>
            <person name="Ng W.-L."/>
            <person name="Kazmierczak K.M."/>
            <person name="Andrzejewski T.M."/>
            <person name="Davidsen T.M."/>
            <person name="Wayne K.J."/>
            <person name="Tettelin H."/>
            <person name="Glass J.I."/>
            <person name="Rusch D."/>
            <person name="Podicherti R."/>
            <person name="Tsui H.-C.T."/>
            <person name="Winkler M.E."/>
        </authorList>
    </citation>
    <scope>NUCLEOTIDE SEQUENCE [LARGE SCALE GENOMIC DNA]</scope>
    <source>
        <strain evidence="1 2">C305</strain>
    </source>
</reference>
<organism evidence="1 2">
    <name type="scientific">Brumimicrobium oceani</name>
    <dbReference type="NCBI Taxonomy" id="2100725"/>
    <lineage>
        <taxon>Bacteria</taxon>
        <taxon>Pseudomonadati</taxon>
        <taxon>Bacteroidota</taxon>
        <taxon>Flavobacteriia</taxon>
        <taxon>Flavobacteriales</taxon>
        <taxon>Crocinitomicaceae</taxon>
        <taxon>Brumimicrobium</taxon>
    </lineage>
</organism>
<evidence type="ECO:0000313" key="1">
    <source>
        <dbReference type="EMBL" id="PWH85044.1"/>
    </source>
</evidence>
<gene>
    <name evidence="1" type="ORF">DIT68_11780</name>
</gene>
<protein>
    <submittedName>
        <fullName evidence="1">Uncharacterized protein</fullName>
    </submittedName>
</protein>
<dbReference type="EMBL" id="QFRJ01000009">
    <property type="protein sequence ID" value="PWH85044.1"/>
    <property type="molecule type" value="Genomic_DNA"/>
</dbReference>
<sequence length="69" mass="7823">MSLQWLLQARSSGYSSVTELVEGTEFGGKFLEEVLPNSEGQREKRGCEVITNYQLRISQSDVRDTQRSP</sequence>
<dbReference type="AlphaFoldDB" id="A0A2U2XB70"/>
<proteinExistence type="predicted"/>
<comment type="caution">
    <text evidence="1">The sequence shown here is derived from an EMBL/GenBank/DDBJ whole genome shotgun (WGS) entry which is preliminary data.</text>
</comment>
<keyword evidence="2" id="KW-1185">Reference proteome</keyword>
<reference evidence="1 2" key="1">
    <citation type="submission" date="2018-05" db="EMBL/GenBank/DDBJ databases">
        <title>Brumimicrobium oceani sp. nov., isolated from coastal sediment.</title>
        <authorList>
            <person name="Kou Y."/>
        </authorList>
    </citation>
    <scope>NUCLEOTIDE SEQUENCE [LARGE SCALE GENOMIC DNA]</scope>
    <source>
        <strain evidence="1 2">C305</strain>
    </source>
</reference>
<evidence type="ECO:0000313" key="2">
    <source>
        <dbReference type="Proteomes" id="UP000245370"/>
    </source>
</evidence>
<dbReference type="Proteomes" id="UP000245370">
    <property type="component" value="Unassembled WGS sequence"/>
</dbReference>